<evidence type="ECO:0000256" key="1">
    <source>
        <dbReference type="ARBA" id="ARBA00008568"/>
    </source>
</evidence>
<feature type="region of interest" description="Disordered" evidence="3">
    <location>
        <begin position="264"/>
        <end position="293"/>
    </location>
</feature>
<dbReference type="SMART" id="SM00232">
    <property type="entry name" value="JAB_MPN"/>
    <property type="match status" value="1"/>
</dbReference>
<evidence type="ECO:0000259" key="4">
    <source>
        <dbReference type="SMART" id="SM00232"/>
    </source>
</evidence>
<name>A0ABN8CTK0_9STRA</name>
<dbReference type="InterPro" id="IPR024969">
    <property type="entry name" value="EIF3F/CSN6-like_C"/>
</dbReference>
<evidence type="ECO:0000313" key="6">
    <source>
        <dbReference type="Proteomes" id="UP001158986"/>
    </source>
</evidence>
<comment type="caution">
    <text evidence="5">The sequence shown here is derived from an EMBL/GenBank/DDBJ whole genome shotgun (WGS) entry which is preliminary data.</text>
</comment>
<sequence>MTVTTSKLQQLPEEVVTHPLVLLSIVDHYNRVARDTSKRVVGVLLGSTFHGKCDITNSFAVPFDEDLRNPGICSGPKIRKADLDIDDLFRRYCPNPVLVICDVRPNVEGLPTTAYGSIEEVEEDGKAIKRVFKHVKSTVGAYEAEEVGVEHLLRDINDPSVSSLAGQVKHKMTALNGLKERLEEMKTYLENVVAGRLPPNHQIIYNMQTIFNLLPNLNVDELVRSMFTKTNDMHFVIYLSSLIRCTIALHNLVNNKIKYKESEEIGFTDKKDEKKEAGATDKAGKDKTSEKAP</sequence>
<keyword evidence="6" id="KW-1185">Reference proteome</keyword>
<protein>
    <recommendedName>
        <fullName evidence="4">JAB1/MPN/MOV34 metalloenzyme domain-containing protein</fullName>
    </recommendedName>
</protein>
<keyword evidence="2" id="KW-0647">Proteasome</keyword>
<dbReference type="EMBL" id="CAKLCB010000140">
    <property type="protein sequence ID" value="CAH0515808.1"/>
    <property type="molecule type" value="Genomic_DNA"/>
</dbReference>
<comment type="similarity">
    <text evidence="1">Belongs to the peptidase M67A family.</text>
</comment>
<reference evidence="5 6" key="1">
    <citation type="submission" date="2021-11" db="EMBL/GenBank/DDBJ databases">
        <authorList>
            <person name="Islam A."/>
            <person name="Islam S."/>
            <person name="Flora M.S."/>
            <person name="Rahman M."/>
            <person name="Ziaur R.M."/>
            <person name="Epstein J.H."/>
            <person name="Hassan M."/>
            <person name="Klassen M."/>
            <person name="Woodard K."/>
            <person name="Webb A."/>
            <person name="Webby R.J."/>
            <person name="El Zowalaty M.E."/>
        </authorList>
    </citation>
    <scope>NUCLEOTIDE SEQUENCE [LARGE SCALE GENOMIC DNA]</scope>
    <source>
        <strain evidence="5">Pbs1</strain>
    </source>
</reference>
<dbReference type="Pfam" id="PF01398">
    <property type="entry name" value="JAB"/>
    <property type="match status" value="1"/>
</dbReference>
<gene>
    <name evidence="5" type="ORF">PBS001_LOCUS2504</name>
</gene>
<accession>A0ABN8CTK0</accession>
<evidence type="ECO:0000256" key="2">
    <source>
        <dbReference type="ARBA" id="ARBA00022942"/>
    </source>
</evidence>
<dbReference type="PANTHER" id="PTHR10540:SF7">
    <property type="entry name" value="26S PROTEASOME NON-ATPASE REGULATORY SUBUNIT 7"/>
    <property type="match status" value="1"/>
</dbReference>
<feature type="domain" description="JAB1/MPN/MOV34 metalloenzyme" evidence="4">
    <location>
        <begin position="14"/>
        <end position="120"/>
    </location>
</feature>
<dbReference type="Gene3D" id="3.40.140.10">
    <property type="entry name" value="Cytidine Deaminase, domain 2"/>
    <property type="match status" value="2"/>
</dbReference>
<dbReference type="Proteomes" id="UP001158986">
    <property type="component" value="Unassembled WGS sequence"/>
</dbReference>
<evidence type="ECO:0000256" key="3">
    <source>
        <dbReference type="SAM" id="MobiDB-lite"/>
    </source>
</evidence>
<organism evidence="5 6">
    <name type="scientific">Peronospora belbahrii</name>
    <dbReference type="NCBI Taxonomy" id="622444"/>
    <lineage>
        <taxon>Eukaryota</taxon>
        <taxon>Sar</taxon>
        <taxon>Stramenopiles</taxon>
        <taxon>Oomycota</taxon>
        <taxon>Peronosporomycetes</taxon>
        <taxon>Peronosporales</taxon>
        <taxon>Peronosporaceae</taxon>
        <taxon>Peronospora</taxon>
    </lineage>
</organism>
<dbReference type="Pfam" id="PF13012">
    <property type="entry name" value="MitMem_reg"/>
    <property type="match status" value="1"/>
</dbReference>
<proteinExistence type="inferred from homology"/>
<evidence type="ECO:0000313" key="5">
    <source>
        <dbReference type="EMBL" id="CAH0515808.1"/>
    </source>
</evidence>
<dbReference type="InterPro" id="IPR033858">
    <property type="entry name" value="MPN_RPN7_8"/>
</dbReference>
<dbReference type="CDD" id="cd08062">
    <property type="entry name" value="MPN_RPN7_8"/>
    <property type="match status" value="1"/>
</dbReference>
<dbReference type="PANTHER" id="PTHR10540">
    <property type="entry name" value="EUKARYOTIC TRANSLATION INITIATION FACTOR 3 SUBUNIT F-RELATED"/>
    <property type="match status" value="1"/>
</dbReference>
<dbReference type="InterPro" id="IPR000555">
    <property type="entry name" value="JAMM/MPN+_dom"/>
</dbReference>